<dbReference type="AlphaFoldDB" id="A0A0A9D4G7"/>
<keyword evidence="1" id="KW-0472">Membrane</keyword>
<organism evidence="2">
    <name type="scientific">Arundo donax</name>
    <name type="common">Giant reed</name>
    <name type="synonym">Donax arundinaceus</name>
    <dbReference type="NCBI Taxonomy" id="35708"/>
    <lineage>
        <taxon>Eukaryota</taxon>
        <taxon>Viridiplantae</taxon>
        <taxon>Streptophyta</taxon>
        <taxon>Embryophyta</taxon>
        <taxon>Tracheophyta</taxon>
        <taxon>Spermatophyta</taxon>
        <taxon>Magnoliopsida</taxon>
        <taxon>Liliopsida</taxon>
        <taxon>Poales</taxon>
        <taxon>Poaceae</taxon>
        <taxon>PACMAD clade</taxon>
        <taxon>Arundinoideae</taxon>
        <taxon>Arundineae</taxon>
        <taxon>Arundo</taxon>
    </lineage>
</organism>
<sequence length="72" mass="7809">MNWCGIVAVVIGINSACILFGHTFAFALVYCTGPLVVVYMAEENQIHLVVEQKRLNGGNKVVIHVGQYTAMG</sequence>
<keyword evidence="1" id="KW-0812">Transmembrane</keyword>
<proteinExistence type="predicted"/>
<accession>A0A0A9D4G7</accession>
<protein>
    <submittedName>
        <fullName evidence="2">Uncharacterized protein</fullName>
    </submittedName>
</protein>
<dbReference type="EMBL" id="GBRH01214391">
    <property type="protein sequence ID" value="JAD83504.1"/>
    <property type="molecule type" value="Transcribed_RNA"/>
</dbReference>
<evidence type="ECO:0000313" key="2">
    <source>
        <dbReference type="EMBL" id="JAD83504.1"/>
    </source>
</evidence>
<name>A0A0A9D4G7_ARUDO</name>
<evidence type="ECO:0000256" key="1">
    <source>
        <dbReference type="SAM" id="Phobius"/>
    </source>
</evidence>
<feature type="transmembrane region" description="Helical" evidence="1">
    <location>
        <begin position="6"/>
        <end position="30"/>
    </location>
</feature>
<reference evidence="2" key="1">
    <citation type="submission" date="2014-09" db="EMBL/GenBank/DDBJ databases">
        <authorList>
            <person name="Magalhaes I.L.F."/>
            <person name="Oliveira U."/>
            <person name="Santos F.R."/>
            <person name="Vidigal T.H.D.A."/>
            <person name="Brescovit A.D."/>
            <person name="Santos A.J."/>
        </authorList>
    </citation>
    <scope>NUCLEOTIDE SEQUENCE</scope>
    <source>
        <tissue evidence="2">Shoot tissue taken approximately 20 cm above the soil surface</tissue>
    </source>
</reference>
<keyword evidence="1" id="KW-1133">Transmembrane helix</keyword>
<reference evidence="2" key="2">
    <citation type="journal article" date="2015" name="Data Brief">
        <title>Shoot transcriptome of the giant reed, Arundo donax.</title>
        <authorList>
            <person name="Barrero R.A."/>
            <person name="Guerrero F.D."/>
            <person name="Moolhuijzen P."/>
            <person name="Goolsby J.A."/>
            <person name="Tidwell J."/>
            <person name="Bellgard S.E."/>
            <person name="Bellgard M.I."/>
        </authorList>
    </citation>
    <scope>NUCLEOTIDE SEQUENCE</scope>
    <source>
        <tissue evidence="2">Shoot tissue taken approximately 20 cm above the soil surface</tissue>
    </source>
</reference>